<keyword evidence="2" id="KW-1185">Reference proteome</keyword>
<protein>
    <submittedName>
        <fullName evidence="1">Uncharacterized protein</fullName>
    </submittedName>
</protein>
<dbReference type="EMBL" id="JBBBZM010000190">
    <property type="protein sequence ID" value="KAL0632056.1"/>
    <property type="molecule type" value="Genomic_DNA"/>
</dbReference>
<gene>
    <name evidence="1" type="ORF">Q9L58_009064</name>
</gene>
<sequence length="74" mass="8088">DLPVVNADDLAAGSNEGAFTFPLKITDVYGISPTSLPNGRSPDERYDVDAGSLVDFVRTFRPLLGRQLERGNRH</sequence>
<evidence type="ECO:0000313" key="1">
    <source>
        <dbReference type="EMBL" id="KAL0632056.1"/>
    </source>
</evidence>
<accession>A0ABR3G8B5</accession>
<dbReference type="Proteomes" id="UP001447188">
    <property type="component" value="Unassembled WGS sequence"/>
</dbReference>
<comment type="caution">
    <text evidence="1">The sequence shown here is derived from an EMBL/GenBank/DDBJ whole genome shotgun (WGS) entry which is preliminary data.</text>
</comment>
<proteinExistence type="predicted"/>
<organism evidence="1 2">
    <name type="scientific">Discina gigas</name>
    <dbReference type="NCBI Taxonomy" id="1032678"/>
    <lineage>
        <taxon>Eukaryota</taxon>
        <taxon>Fungi</taxon>
        <taxon>Dikarya</taxon>
        <taxon>Ascomycota</taxon>
        <taxon>Pezizomycotina</taxon>
        <taxon>Pezizomycetes</taxon>
        <taxon>Pezizales</taxon>
        <taxon>Discinaceae</taxon>
        <taxon>Discina</taxon>
    </lineage>
</organism>
<reference evidence="1 2" key="1">
    <citation type="submission" date="2024-02" db="EMBL/GenBank/DDBJ databases">
        <title>Discinaceae phylogenomics.</title>
        <authorList>
            <person name="Dirks A.C."/>
            <person name="James T.Y."/>
        </authorList>
    </citation>
    <scope>NUCLEOTIDE SEQUENCE [LARGE SCALE GENOMIC DNA]</scope>
    <source>
        <strain evidence="1 2">ACD0624</strain>
    </source>
</reference>
<name>A0ABR3G8B5_9PEZI</name>
<feature type="non-terminal residue" evidence="1">
    <location>
        <position position="1"/>
    </location>
</feature>
<evidence type="ECO:0000313" key="2">
    <source>
        <dbReference type="Proteomes" id="UP001447188"/>
    </source>
</evidence>